<evidence type="ECO:0000256" key="4">
    <source>
        <dbReference type="ARBA" id="ARBA00023098"/>
    </source>
</evidence>
<evidence type="ECO:0000313" key="7">
    <source>
        <dbReference type="Proteomes" id="UP000024547"/>
    </source>
</evidence>
<keyword evidence="3" id="KW-0276">Fatty acid metabolism</keyword>
<dbReference type="STRING" id="1280948.HY36_14650"/>
<organism evidence="6 7">
    <name type="scientific">Hyphomonas atlantica</name>
    <dbReference type="NCBI Taxonomy" id="1280948"/>
    <lineage>
        <taxon>Bacteria</taxon>
        <taxon>Pseudomonadati</taxon>
        <taxon>Pseudomonadota</taxon>
        <taxon>Alphaproteobacteria</taxon>
        <taxon>Hyphomonadales</taxon>
        <taxon>Hyphomonadaceae</taxon>
        <taxon>Hyphomonas</taxon>
    </lineage>
</organism>
<evidence type="ECO:0000313" key="6">
    <source>
        <dbReference type="EMBL" id="KCZ63532.1"/>
    </source>
</evidence>
<reference evidence="6 7" key="1">
    <citation type="journal article" date="2014" name="Antonie Van Leeuwenhoek">
        <title>Hyphomonas beringensis sp. nov. and Hyphomonas chukchiensis sp. nov., isolated from surface seawater of the Bering Sea and Chukchi Sea.</title>
        <authorList>
            <person name="Li C."/>
            <person name="Lai Q."/>
            <person name="Li G."/>
            <person name="Dong C."/>
            <person name="Wang J."/>
            <person name="Liao Y."/>
            <person name="Shao Z."/>
        </authorList>
    </citation>
    <scope>NUCLEOTIDE SEQUENCE [LARGE SCALE GENOMIC DNA]</scope>
    <source>
        <strain evidence="6 7">22II1-22F38</strain>
    </source>
</reference>
<evidence type="ECO:0000256" key="2">
    <source>
        <dbReference type="ARBA" id="ARBA00005254"/>
    </source>
</evidence>
<proteinExistence type="inferred from homology"/>
<gene>
    <name evidence="6" type="ORF">HY36_14650</name>
</gene>
<dbReference type="OrthoDB" id="9781757at2"/>
<dbReference type="SUPFAM" id="SSF52096">
    <property type="entry name" value="ClpP/crotonase"/>
    <property type="match status" value="1"/>
</dbReference>
<dbReference type="Proteomes" id="UP000024547">
    <property type="component" value="Unassembled WGS sequence"/>
</dbReference>
<comment type="pathway">
    <text evidence="1">Lipid metabolism; fatty acid beta-oxidation.</text>
</comment>
<evidence type="ECO:0000256" key="5">
    <source>
        <dbReference type="ARBA" id="ARBA00023235"/>
    </source>
</evidence>
<dbReference type="InterPro" id="IPR014748">
    <property type="entry name" value="Enoyl-CoA_hydra_C"/>
</dbReference>
<comment type="caution">
    <text evidence="6">The sequence shown here is derived from an EMBL/GenBank/DDBJ whole genome shotgun (WGS) entry which is preliminary data.</text>
</comment>
<dbReference type="CDD" id="cd06558">
    <property type="entry name" value="crotonase-like"/>
    <property type="match status" value="1"/>
</dbReference>
<dbReference type="InterPro" id="IPR029045">
    <property type="entry name" value="ClpP/crotonase-like_dom_sf"/>
</dbReference>
<dbReference type="InterPro" id="IPR001753">
    <property type="entry name" value="Enoyl-CoA_hydra/iso"/>
</dbReference>
<dbReference type="NCBIfam" id="NF005699">
    <property type="entry name" value="PRK07509.1"/>
    <property type="match status" value="1"/>
</dbReference>
<dbReference type="Pfam" id="PF00378">
    <property type="entry name" value="ECH_1"/>
    <property type="match status" value="1"/>
</dbReference>
<dbReference type="GO" id="GO:0016853">
    <property type="term" value="F:isomerase activity"/>
    <property type="evidence" value="ECO:0007669"/>
    <property type="project" value="UniProtKB-KW"/>
</dbReference>
<keyword evidence="5" id="KW-0413">Isomerase</keyword>
<protein>
    <recommendedName>
        <fullName evidence="8">Enoyl-CoA hydratase</fullName>
    </recommendedName>
</protein>
<dbReference type="GO" id="GO:0006635">
    <property type="term" value="P:fatty acid beta-oxidation"/>
    <property type="evidence" value="ECO:0007669"/>
    <property type="project" value="UniProtKB-UniPathway"/>
</dbReference>
<comment type="similarity">
    <text evidence="2">Belongs to the enoyl-CoA hydratase/isomerase family.</text>
</comment>
<dbReference type="EMBL" id="AWFH01000006">
    <property type="protein sequence ID" value="KCZ63532.1"/>
    <property type="molecule type" value="Genomic_DNA"/>
</dbReference>
<dbReference type="eggNOG" id="COG1024">
    <property type="taxonomic scope" value="Bacteria"/>
</dbReference>
<dbReference type="Gene3D" id="1.10.12.10">
    <property type="entry name" value="Lyase 2-enoyl-coa Hydratase, Chain A, domain 2"/>
    <property type="match status" value="1"/>
</dbReference>
<keyword evidence="4" id="KW-0443">Lipid metabolism</keyword>
<sequence>MKDRVSITMLDDGIADVRFIRTDKMNALDPAMFDGINEAIAQLKETKGLRVVVVSGEGRAFCAGLDLSSLGSDSGSDKSKSVTGSKASTLAERTHGIANRAQHVAWGWREIPAPVIAAAHGVAFGGGFQILSGADIRFVHPDTRCAIMELKWGLVPDMAGFPLWRGNVRDDVLRELTYTNRIFNGAEAKHMGFATHVSDTPLEDAMALATQIANKNPDAIQASKRIFNMMQDATDAELLQAESDEQDKIIRTPNQMEAVFAEMQKRKPSFAD</sequence>
<dbReference type="PANTHER" id="PTHR43149:SF1">
    <property type="entry name" value="DELTA(3,5)-DELTA(2,4)-DIENOYL-COA ISOMERASE, MITOCHONDRIAL"/>
    <property type="match status" value="1"/>
</dbReference>
<dbReference type="AlphaFoldDB" id="A0A059E7L8"/>
<dbReference type="PANTHER" id="PTHR43149">
    <property type="entry name" value="ENOYL-COA HYDRATASE"/>
    <property type="match status" value="1"/>
</dbReference>
<evidence type="ECO:0000256" key="1">
    <source>
        <dbReference type="ARBA" id="ARBA00005005"/>
    </source>
</evidence>
<dbReference type="UniPathway" id="UPA00659"/>
<accession>A0A059E7L8</accession>
<keyword evidence="7" id="KW-1185">Reference proteome</keyword>
<evidence type="ECO:0008006" key="8">
    <source>
        <dbReference type="Google" id="ProtNLM"/>
    </source>
</evidence>
<name>A0A059E7L8_9PROT</name>
<dbReference type="PATRIC" id="fig|1280948.3.peg.1165"/>
<dbReference type="InterPro" id="IPR045002">
    <property type="entry name" value="Ech1-like"/>
</dbReference>
<evidence type="ECO:0000256" key="3">
    <source>
        <dbReference type="ARBA" id="ARBA00022832"/>
    </source>
</evidence>
<dbReference type="Gene3D" id="3.90.226.10">
    <property type="entry name" value="2-enoyl-CoA Hydratase, Chain A, domain 1"/>
    <property type="match status" value="1"/>
</dbReference>
<dbReference type="RefSeq" id="WP_035549673.1">
    <property type="nucleotide sequence ID" value="NZ_AWFH01000006.1"/>
</dbReference>